<name>A0A0K6GYD4_9NEIS</name>
<feature type="chain" id="PRO_5005503582" description="DUF4124 domain-containing protein" evidence="2">
    <location>
        <begin position="19"/>
        <end position="203"/>
    </location>
</feature>
<evidence type="ECO:0000313" key="5">
    <source>
        <dbReference type="Proteomes" id="UP000243535"/>
    </source>
</evidence>
<dbReference type="InterPro" id="IPR025392">
    <property type="entry name" value="DUF4124"/>
</dbReference>
<organism evidence="4 5">
    <name type="scientific">Gulbenkiania indica</name>
    <dbReference type="NCBI Taxonomy" id="375574"/>
    <lineage>
        <taxon>Bacteria</taxon>
        <taxon>Pseudomonadati</taxon>
        <taxon>Pseudomonadota</taxon>
        <taxon>Betaproteobacteria</taxon>
        <taxon>Neisseriales</taxon>
        <taxon>Chromobacteriaceae</taxon>
        <taxon>Gulbenkiania</taxon>
    </lineage>
</organism>
<reference evidence="5" key="1">
    <citation type="submission" date="2015-08" db="EMBL/GenBank/DDBJ databases">
        <authorList>
            <person name="Varghese N."/>
        </authorList>
    </citation>
    <scope>NUCLEOTIDE SEQUENCE [LARGE SCALE GENOMIC DNA]</scope>
    <source>
        <strain evidence="5">DSM 17901</strain>
    </source>
</reference>
<sequence length="203" mass="23216">MRLHTGLLLLALAVTAQAQPGLYKWVDESGRVQYSDHPPIQPPRSGTAELSHQGMVRQPAETPEARKAREAAAAARKAEEERLRLEARQDKVLLESYRTEADLRRERERQIGTVQSGINALQLRREALARRLADYERDAAGFRRQNKAVPPALDTNRRIAAQEQRDLDQQLMQRQQEAVQLRSRMEADLARYRQLRPQPSVSP</sequence>
<evidence type="ECO:0000313" key="4">
    <source>
        <dbReference type="EMBL" id="CUA83762.1"/>
    </source>
</evidence>
<evidence type="ECO:0000259" key="3">
    <source>
        <dbReference type="Pfam" id="PF13511"/>
    </source>
</evidence>
<feature type="domain" description="DUF4124" evidence="3">
    <location>
        <begin position="9"/>
        <end position="65"/>
    </location>
</feature>
<proteinExistence type="predicted"/>
<dbReference type="EMBL" id="CYHA01000003">
    <property type="protein sequence ID" value="CUA83762.1"/>
    <property type="molecule type" value="Genomic_DNA"/>
</dbReference>
<evidence type="ECO:0000256" key="1">
    <source>
        <dbReference type="SAM" id="Coils"/>
    </source>
</evidence>
<dbReference type="AlphaFoldDB" id="A0A0K6GYD4"/>
<keyword evidence="2" id="KW-0732">Signal</keyword>
<feature type="signal peptide" evidence="2">
    <location>
        <begin position="1"/>
        <end position="18"/>
    </location>
</feature>
<evidence type="ECO:0000256" key="2">
    <source>
        <dbReference type="SAM" id="SignalP"/>
    </source>
</evidence>
<keyword evidence="1" id="KW-0175">Coiled coil</keyword>
<dbReference type="STRING" id="375574.GCA_001418035_01685"/>
<dbReference type="RefSeq" id="WP_055433991.1">
    <property type="nucleotide sequence ID" value="NZ_CYHA01000003.1"/>
</dbReference>
<gene>
    <name evidence="4" type="ORF">Ga0061063_1893</name>
</gene>
<accession>A0A0K6GYD4</accession>
<dbReference type="Proteomes" id="UP000243535">
    <property type="component" value="Unassembled WGS sequence"/>
</dbReference>
<protein>
    <recommendedName>
        <fullName evidence="3">DUF4124 domain-containing protein</fullName>
    </recommendedName>
</protein>
<feature type="coiled-coil region" evidence="1">
    <location>
        <begin position="68"/>
        <end position="145"/>
    </location>
</feature>
<dbReference type="Pfam" id="PF13511">
    <property type="entry name" value="DUF4124"/>
    <property type="match status" value="1"/>
</dbReference>
<keyword evidence="5" id="KW-1185">Reference proteome</keyword>
<dbReference type="OrthoDB" id="7064973at2"/>